<evidence type="ECO:0000313" key="2">
    <source>
        <dbReference type="Proteomes" id="UP000020977"/>
    </source>
</evidence>
<sequence>MEIYKLDFISQEDFEKHITNTLKKYNEMLKSINLKKFNSNLIDPIKLVFDKNVFDKSFEEIIKLEIHRQRDRSNSNIIGYFHQNMFKNIKKCEVPDEGWDVIFTDDDITYYVEMKNKHNTMNSSSSAKTFMKMQNHLLNAKDRDRSICALVEVIAKKSQNIPWVISLDKVKQSSNEKLRRISIDKFYEIVTGDKNSFKLICEQLPITIEKIISNNKSLKVQKDTVFEELENIDNDILIALYKLAFSTYEGFSW</sequence>
<dbReference type="GO" id="GO:0009307">
    <property type="term" value="P:DNA restriction-modification system"/>
    <property type="evidence" value="ECO:0007669"/>
    <property type="project" value="InterPro"/>
</dbReference>
<accession>A0A014KV17</accession>
<dbReference type="AlphaFoldDB" id="A0A014KV17"/>
<dbReference type="GO" id="GO:0009036">
    <property type="term" value="F:type II site-specific deoxyribonuclease activity"/>
    <property type="evidence" value="ECO:0007669"/>
    <property type="project" value="InterPro"/>
</dbReference>
<dbReference type="eggNOG" id="ENOG502Z7MS">
    <property type="taxonomic scope" value="Bacteria"/>
</dbReference>
<reference evidence="1 2" key="1">
    <citation type="submission" date="2014-03" db="EMBL/GenBank/DDBJ databases">
        <title>Genome sequence of Mycoplasma ovipneumoniae strain 14811.</title>
        <authorList>
            <person name="Sirand-Pugnet P."/>
            <person name="Breton M."/>
            <person name="Dordet-Frisoni E."/>
            <person name="Baranowski E."/>
            <person name="Barre A."/>
            <person name="Couture C."/>
            <person name="Dupuy V."/>
            <person name="Gaurivaud P."/>
            <person name="Jacob D."/>
            <person name="Lemaitre C."/>
            <person name="Manso-Silvan L."/>
            <person name="Nikolski M."/>
            <person name="Nouvel L.-X."/>
            <person name="Poumarat F."/>
            <person name="Tardy F."/>
            <person name="Thebault P."/>
            <person name="Theil S."/>
            <person name="Citti C."/>
            <person name="Thiaucourt F."/>
            <person name="Blanchard A."/>
        </authorList>
    </citation>
    <scope>NUCLEOTIDE SEQUENCE [LARGE SCALE GENOMIC DNA]</scope>
    <source>
        <strain evidence="1 2">14811</strain>
    </source>
</reference>
<dbReference type="RefSeq" id="WP_044284532.1">
    <property type="nucleotide sequence ID" value="NZ_JFAD01000040.1"/>
</dbReference>
<dbReference type="Pfam" id="PF09553">
    <property type="entry name" value="RE_Eco47II"/>
    <property type="match status" value="1"/>
</dbReference>
<proteinExistence type="predicted"/>
<dbReference type="EMBL" id="JFAD01000040">
    <property type="protein sequence ID" value="EXU60806.1"/>
    <property type="molecule type" value="Genomic_DNA"/>
</dbReference>
<keyword evidence="1" id="KW-0378">Hydrolase</keyword>
<keyword evidence="1" id="KW-0255">Endonuclease</keyword>
<dbReference type="Proteomes" id="UP000020977">
    <property type="component" value="Unassembled WGS sequence"/>
</dbReference>
<evidence type="ECO:0000313" key="1">
    <source>
        <dbReference type="EMBL" id="EXU60806.1"/>
    </source>
</evidence>
<protein>
    <submittedName>
        <fullName evidence="1">Type II restriction modification system endonuclease</fullName>
    </submittedName>
</protein>
<gene>
    <name evidence="1" type="ORF">MOVI_7170</name>
</gene>
<organism evidence="1 2">
    <name type="scientific">Mesomycoplasma ovipneumoniae 14811</name>
    <dbReference type="NCBI Taxonomy" id="1188239"/>
    <lineage>
        <taxon>Bacteria</taxon>
        <taxon>Bacillati</taxon>
        <taxon>Mycoplasmatota</taxon>
        <taxon>Mycoplasmoidales</taxon>
        <taxon>Metamycoplasmataceae</taxon>
        <taxon>Mesomycoplasma</taxon>
    </lineage>
</organism>
<dbReference type="InterPro" id="IPR019057">
    <property type="entry name" value="Restrct_endonuc_II_Eco47II"/>
</dbReference>
<keyword evidence="1" id="KW-0540">Nuclease</keyword>
<comment type="caution">
    <text evidence="1">The sequence shown here is derived from an EMBL/GenBank/DDBJ whole genome shotgun (WGS) entry which is preliminary data.</text>
</comment>
<name>A0A014KV17_9BACT</name>
<dbReference type="GO" id="GO:0003677">
    <property type="term" value="F:DNA binding"/>
    <property type="evidence" value="ECO:0007669"/>
    <property type="project" value="InterPro"/>
</dbReference>